<keyword evidence="6 10" id="KW-0521">NADP</keyword>
<proteinExistence type="inferred from homology"/>
<dbReference type="Gene3D" id="3.40.50.720">
    <property type="entry name" value="NAD(P)-binding Rossmann-like Domain"/>
    <property type="match status" value="1"/>
</dbReference>
<dbReference type="OrthoDB" id="289202at2"/>
<evidence type="ECO:0000256" key="5">
    <source>
        <dbReference type="ARBA" id="ARBA00022827"/>
    </source>
</evidence>
<evidence type="ECO:0000259" key="11">
    <source>
        <dbReference type="Pfam" id="PF07992"/>
    </source>
</evidence>
<evidence type="ECO:0000256" key="6">
    <source>
        <dbReference type="ARBA" id="ARBA00022857"/>
    </source>
</evidence>
<dbReference type="PANTHER" id="PTHR48467">
    <property type="entry name" value="GLUTAMATE SYNTHASE 1 [NADH], CHLOROPLASTIC-LIKE"/>
    <property type="match status" value="1"/>
</dbReference>
<dbReference type="EC" id="1.18.1.2" evidence="3"/>
<evidence type="ECO:0000256" key="3">
    <source>
        <dbReference type="ARBA" id="ARBA00013223"/>
    </source>
</evidence>
<dbReference type="RefSeq" id="WP_085916587.1">
    <property type="nucleotide sequence ID" value="NZ_AP018920.1"/>
</dbReference>
<dbReference type="Pfam" id="PF07992">
    <property type="entry name" value="Pyr_redox_2"/>
    <property type="match status" value="1"/>
</dbReference>
<comment type="caution">
    <text evidence="12">The sequence shown here is derived from an EMBL/GenBank/DDBJ whole genome shotgun (WGS) entry which is preliminary data.</text>
</comment>
<gene>
    <name evidence="12" type="primary">fprA_4</name>
    <name evidence="12" type="ORF">BG845_06542</name>
</gene>
<sequence>MPPFYVAVVGAGPAGFFSAASLLKIEHPAVHVDMFERLPTPWGLVRSGVAPDHPKIKAVSAVFAKTALHDRFRFFGNVELGRDMSREQLLERYDAVVYATGAQRDRALGVPGEDLPGSVAATELVGWYNGHPDFTTLPVDLSVRAAIVIGNGNVALDVARILTTQPSELCSTDIADHALQALTASAIDEVTVVGRRGPLQAAFTTSELRELGALDGVYVDVDPADLADITDDELAAVGPVEQRNIEVLRDLAVRPRPSGRHRRITLRFGRSPVELRGGGRVREIVLAHNDLRVDGAGVVAVDSGQREHLDCGLVVRAIGYRGAAIEGVPFDRDRGIVLHVDGRVTGGDREYVVGWAKRGPSGIIGTNKKCAQQTVDVIVGDLASGALAPLRGRLEPPNMAETGEHPGVVLAEGWLAIDRMEVASGRAAGRPRVKLCTRDELLAAAHSAT</sequence>
<comment type="cofactor">
    <cofactor evidence="1 9">
        <name>FAD</name>
        <dbReference type="ChEBI" id="CHEBI:57692"/>
    </cofactor>
</comment>
<accession>A0A1Y2MHK7</accession>
<feature type="binding site" evidence="10">
    <location>
        <begin position="195"/>
        <end position="196"/>
    </location>
    <ligand>
        <name>NADP(+)</name>
        <dbReference type="ChEBI" id="CHEBI:58349"/>
    </ligand>
</feature>
<dbReference type="AlphaFoldDB" id="A0A1Y2MHK7"/>
<organism evidence="12 13">
    <name type="scientific">Pseudonocardia autotrophica</name>
    <name type="common">Amycolata autotrophica</name>
    <name type="synonym">Nocardia autotrophica</name>
    <dbReference type="NCBI Taxonomy" id="2074"/>
    <lineage>
        <taxon>Bacteria</taxon>
        <taxon>Bacillati</taxon>
        <taxon>Actinomycetota</taxon>
        <taxon>Actinomycetes</taxon>
        <taxon>Pseudonocardiales</taxon>
        <taxon>Pseudonocardiaceae</taxon>
        <taxon>Pseudonocardia</taxon>
    </lineage>
</organism>
<reference evidence="12 13" key="1">
    <citation type="submission" date="2016-09" db="EMBL/GenBank/DDBJ databases">
        <title>Pseudonocardia autotrophica DSM535, a candidate organism with high potential of specific P450 cytochromes.</title>
        <authorList>
            <person name="Grumaz C."/>
            <person name="Vainshtein Y."/>
            <person name="Kirstahler P."/>
            <person name="Sohn K."/>
        </authorList>
    </citation>
    <scope>NUCLEOTIDE SEQUENCE [LARGE SCALE GENOMIC DNA]</scope>
    <source>
        <strain evidence="12 13">DSM 535</strain>
    </source>
</reference>
<evidence type="ECO:0000256" key="9">
    <source>
        <dbReference type="PIRSR" id="PIRSR000362-1"/>
    </source>
</evidence>
<feature type="binding site" evidence="10">
    <location>
        <position position="207"/>
    </location>
    <ligand>
        <name>NADP(+)</name>
        <dbReference type="ChEBI" id="CHEBI:58349"/>
    </ligand>
</feature>
<comment type="similarity">
    <text evidence="2">Belongs to the ferredoxin--NADP reductase type 1 family.</text>
</comment>
<dbReference type="STRING" id="2074.BG845_06542"/>
<dbReference type="PANTHER" id="PTHR48467:SF1">
    <property type="entry name" value="GLUTAMATE SYNTHASE 1 [NADH], CHLOROPLASTIC-LIKE"/>
    <property type="match status" value="1"/>
</dbReference>
<evidence type="ECO:0000256" key="2">
    <source>
        <dbReference type="ARBA" id="ARBA00008312"/>
    </source>
</evidence>
<feature type="domain" description="FAD/NAD(P)-binding" evidence="11">
    <location>
        <begin position="6"/>
        <end position="193"/>
    </location>
</feature>
<dbReference type="PRINTS" id="PR00419">
    <property type="entry name" value="ADXRDTASE"/>
</dbReference>
<feature type="binding site" evidence="9">
    <location>
        <position position="14"/>
    </location>
    <ligand>
        <name>FAD</name>
        <dbReference type="ChEBI" id="CHEBI:57692"/>
    </ligand>
</feature>
<protein>
    <recommendedName>
        <fullName evidence="3">ferredoxin--NADP(+) reductase</fullName>
        <ecNumber evidence="3">1.18.1.2</ecNumber>
    </recommendedName>
</protein>
<keyword evidence="7 12" id="KW-0560">Oxidoreductase</keyword>
<feature type="binding site" evidence="10">
    <location>
        <position position="362"/>
    </location>
    <ligand>
        <name>NADP(+)</name>
        <dbReference type="ChEBI" id="CHEBI:58349"/>
    </ligand>
</feature>
<dbReference type="SMR" id="A0A1Y2MHK7"/>
<comment type="catalytic activity">
    <reaction evidence="8">
        <text>2 reduced [2Fe-2S]-[ferredoxin] + NADP(+) + H(+) = 2 oxidized [2Fe-2S]-[ferredoxin] + NADPH</text>
        <dbReference type="Rhea" id="RHEA:20125"/>
        <dbReference type="Rhea" id="RHEA-COMP:10000"/>
        <dbReference type="Rhea" id="RHEA-COMP:10001"/>
        <dbReference type="ChEBI" id="CHEBI:15378"/>
        <dbReference type="ChEBI" id="CHEBI:33737"/>
        <dbReference type="ChEBI" id="CHEBI:33738"/>
        <dbReference type="ChEBI" id="CHEBI:57783"/>
        <dbReference type="ChEBI" id="CHEBI:58349"/>
        <dbReference type="EC" id="1.18.1.2"/>
    </reaction>
</comment>
<name>A0A1Y2MHK7_PSEAH</name>
<keyword evidence="4" id="KW-0285">Flavoprotein</keyword>
<feature type="binding site" evidence="9">
    <location>
        <position position="36"/>
    </location>
    <ligand>
        <name>FAD</name>
        <dbReference type="ChEBI" id="CHEBI:57692"/>
    </ligand>
</feature>
<dbReference type="EMBL" id="MIGB01000067">
    <property type="protein sequence ID" value="OSY34765.1"/>
    <property type="molecule type" value="Genomic_DNA"/>
</dbReference>
<evidence type="ECO:0000256" key="4">
    <source>
        <dbReference type="ARBA" id="ARBA00022630"/>
    </source>
</evidence>
<keyword evidence="13" id="KW-1185">Reference proteome</keyword>
<dbReference type="InterPro" id="IPR021163">
    <property type="entry name" value="Ferredox_Rdtase_adrenod"/>
</dbReference>
<evidence type="ECO:0000256" key="10">
    <source>
        <dbReference type="PIRSR" id="PIRSR000362-2"/>
    </source>
</evidence>
<dbReference type="InterPro" id="IPR055275">
    <property type="entry name" value="Ferredox_Rdtase"/>
</dbReference>
<dbReference type="Gene3D" id="3.50.50.60">
    <property type="entry name" value="FAD/NAD(P)-binding domain"/>
    <property type="match status" value="1"/>
</dbReference>
<dbReference type="GO" id="GO:0004324">
    <property type="term" value="F:ferredoxin-NADP+ reductase activity"/>
    <property type="evidence" value="ECO:0007669"/>
    <property type="project" value="UniProtKB-EC"/>
</dbReference>
<dbReference type="Proteomes" id="UP000194360">
    <property type="component" value="Unassembled WGS sequence"/>
</dbReference>
<dbReference type="SUPFAM" id="SSF51971">
    <property type="entry name" value="Nucleotide-binding domain"/>
    <property type="match status" value="1"/>
</dbReference>
<dbReference type="PIRSF" id="PIRSF000362">
    <property type="entry name" value="FNR"/>
    <property type="match status" value="1"/>
</dbReference>
<evidence type="ECO:0000256" key="1">
    <source>
        <dbReference type="ARBA" id="ARBA00001974"/>
    </source>
</evidence>
<feature type="binding site" evidence="9">
    <location>
        <position position="44"/>
    </location>
    <ligand>
        <name>FAD</name>
        <dbReference type="ChEBI" id="CHEBI:57692"/>
    </ligand>
</feature>
<feature type="binding site" evidence="10">
    <location>
        <begin position="151"/>
        <end position="154"/>
    </location>
    <ligand>
        <name>NADP(+)</name>
        <dbReference type="ChEBI" id="CHEBI:58349"/>
    </ligand>
</feature>
<feature type="binding site" evidence="9">
    <location>
        <position position="80"/>
    </location>
    <ligand>
        <name>FAD</name>
        <dbReference type="ChEBI" id="CHEBI:57692"/>
    </ligand>
</feature>
<evidence type="ECO:0000313" key="13">
    <source>
        <dbReference type="Proteomes" id="UP000194360"/>
    </source>
</evidence>
<dbReference type="InterPro" id="IPR023753">
    <property type="entry name" value="FAD/NAD-binding_dom"/>
</dbReference>
<feature type="binding site" evidence="9">
    <location>
        <position position="355"/>
    </location>
    <ligand>
        <name>FAD</name>
        <dbReference type="ChEBI" id="CHEBI:57692"/>
    </ligand>
</feature>
<feature type="binding site" evidence="9">
    <location>
        <begin position="362"/>
        <end position="364"/>
    </location>
    <ligand>
        <name>FAD</name>
        <dbReference type="ChEBI" id="CHEBI:57692"/>
    </ligand>
</feature>
<keyword evidence="5 9" id="KW-0274">FAD</keyword>
<dbReference type="InterPro" id="IPR036188">
    <property type="entry name" value="FAD/NAD-bd_sf"/>
</dbReference>
<evidence type="ECO:0000256" key="8">
    <source>
        <dbReference type="ARBA" id="ARBA00047776"/>
    </source>
</evidence>
<evidence type="ECO:0000313" key="12">
    <source>
        <dbReference type="EMBL" id="OSY34765.1"/>
    </source>
</evidence>
<evidence type="ECO:0000256" key="7">
    <source>
        <dbReference type="ARBA" id="ARBA00023002"/>
    </source>
</evidence>